<dbReference type="InterPro" id="IPR013830">
    <property type="entry name" value="SGNH_hydro"/>
</dbReference>
<feature type="domain" description="SGNH hydrolase-type esterase" evidence="3">
    <location>
        <begin position="141"/>
        <end position="314"/>
    </location>
</feature>
<dbReference type="RefSeq" id="WP_394842783.1">
    <property type="nucleotide sequence ID" value="NZ_CP089982.1"/>
</dbReference>
<proteinExistence type="predicted"/>
<dbReference type="SUPFAM" id="SSF52266">
    <property type="entry name" value="SGNH hydrolase"/>
    <property type="match status" value="1"/>
</dbReference>
<feature type="compositionally biased region" description="Basic and acidic residues" evidence="1">
    <location>
        <begin position="57"/>
        <end position="67"/>
    </location>
</feature>
<dbReference type="InterPro" id="IPR036514">
    <property type="entry name" value="SGNH_hydro_sf"/>
</dbReference>
<organism evidence="4 5">
    <name type="scientific">Pendulispora brunnea</name>
    <dbReference type="NCBI Taxonomy" id="2905690"/>
    <lineage>
        <taxon>Bacteria</taxon>
        <taxon>Pseudomonadati</taxon>
        <taxon>Myxococcota</taxon>
        <taxon>Myxococcia</taxon>
        <taxon>Myxococcales</taxon>
        <taxon>Sorangiineae</taxon>
        <taxon>Pendulisporaceae</taxon>
        <taxon>Pendulispora</taxon>
    </lineage>
</organism>
<feature type="compositionally biased region" description="Polar residues" evidence="1">
    <location>
        <begin position="86"/>
        <end position="96"/>
    </location>
</feature>
<feature type="signal peptide" evidence="2">
    <location>
        <begin position="1"/>
        <end position="28"/>
    </location>
</feature>
<dbReference type="PROSITE" id="PS51257">
    <property type="entry name" value="PROKAR_LIPOPROTEIN"/>
    <property type="match status" value="1"/>
</dbReference>
<sequence>MRRTRAGSTWSPRSAAVFIALFVGGAFAACSSSSSDGDTTPDAAPPRDSSTMQDTGTDAHDASDAKVQDAPSDAPRVDAADGSITDAGQDTSTTDSGLPPAASLWAGPALPAFDMATVTHVRQVRATGQTKANRLAVVAKFGDSITASTSFFYDVGDGKAVLGDYGALQGTIDAIRAVDVGDGKNSFNRVSTGAVGGWYASDALRPTDHVKGEVTALRPGYAIVEFGTNNDGNPSVLATDLNTIIDEIEAEGTVAVISTIPDRMDYEGAGGNIRSMNVQIRNIASTRHLPMIDLFAGLAGLPQAGLGPDKIHPSVGANGTSGNFTSAYITVYGYNVRNLTAIQMLDRLRALPQ</sequence>
<protein>
    <recommendedName>
        <fullName evidence="3">SGNH hydrolase-type esterase domain-containing protein</fullName>
    </recommendedName>
</protein>
<accession>A0ABZ2K742</accession>
<evidence type="ECO:0000313" key="5">
    <source>
        <dbReference type="Proteomes" id="UP001379533"/>
    </source>
</evidence>
<name>A0ABZ2K742_9BACT</name>
<feature type="region of interest" description="Disordered" evidence="1">
    <location>
        <begin position="30"/>
        <end position="101"/>
    </location>
</feature>
<dbReference type="Pfam" id="PF13472">
    <property type="entry name" value="Lipase_GDSL_2"/>
    <property type="match status" value="1"/>
</dbReference>
<keyword evidence="5" id="KW-1185">Reference proteome</keyword>
<dbReference type="Gene3D" id="3.40.50.1110">
    <property type="entry name" value="SGNH hydrolase"/>
    <property type="match status" value="1"/>
</dbReference>
<keyword evidence="2" id="KW-0732">Signal</keyword>
<evidence type="ECO:0000313" key="4">
    <source>
        <dbReference type="EMBL" id="WXA92166.1"/>
    </source>
</evidence>
<evidence type="ECO:0000259" key="3">
    <source>
        <dbReference type="Pfam" id="PF13472"/>
    </source>
</evidence>
<feature type="chain" id="PRO_5046724398" description="SGNH hydrolase-type esterase domain-containing protein" evidence="2">
    <location>
        <begin position="29"/>
        <end position="353"/>
    </location>
</feature>
<gene>
    <name evidence="4" type="ORF">LZC95_37645</name>
</gene>
<feature type="compositionally biased region" description="Low complexity" evidence="1">
    <location>
        <begin position="30"/>
        <end position="42"/>
    </location>
</feature>
<reference evidence="4 5" key="1">
    <citation type="submission" date="2021-12" db="EMBL/GenBank/DDBJ databases">
        <title>Discovery of the Pendulisporaceae a myxobacterial family with distinct sporulation behavior and unique specialized metabolism.</title>
        <authorList>
            <person name="Garcia R."/>
            <person name="Popoff A."/>
            <person name="Bader C.D."/>
            <person name="Loehr J."/>
            <person name="Walesch S."/>
            <person name="Walt C."/>
            <person name="Boldt J."/>
            <person name="Bunk B."/>
            <person name="Haeckl F.J.F.P.J."/>
            <person name="Gunesch A.P."/>
            <person name="Birkelbach J."/>
            <person name="Nuebel U."/>
            <person name="Pietschmann T."/>
            <person name="Bach T."/>
            <person name="Mueller R."/>
        </authorList>
    </citation>
    <scope>NUCLEOTIDE SEQUENCE [LARGE SCALE GENOMIC DNA]</scope>
    <source>
        <strain evidence="4 5">MSr12523</strain>
    </source>
</reference>
<dbReference type="EMBL" id="CP089982">
    <property type="protein sequence ID" value="WXA92166.1"/>
    <property type="molecule type" value="Genomic_DNA"/>
</dbReference>
<evidence type="ECO:0000256" key="1">
    <source>
        <dbReference type="SAM" id="MobiDB-lite"/>
    </source>
</evidence>
<evidence type="ECO:0000256" key="2">
    <source>
        <dbReference type="SAM" id="SignalP"/>
    </source>
</evidence>
<dbReference type="CDD" id="cd00229">
    <property type="entry name" value="SGNH_hydrolase"/>
    <property type="match status" value="1"/>
</dbReference>
<dbReference type="Proteomes" id="UP001379533">
    <property type="component" value="Chromosome"/>
</dbReference>